<dbReference type="KEGG" id="vg:16151506"/>
<dbReference type="EMBL" id="KC117378">
    <property type="protein sequence ID" value="AGC34568.1"/>
    <property type="molecule type" value="Genomic_DNA"/>
</dbReference>
<keyword evidence="2" id="KW-1185">Reference proteome</keyword>
<name>R9QT38_9CAUD</name>
<evidence type="ECO:0000313" key="2">
    <source>
        <dbReference type="Proteomes" id="UP000014319"/>
    </source>
</evidence>
<dbReference type="GeneID" id="16151506"/>
<dbReference type="RefSeq" id="YP_008083073.1">
    <property type="nucleotide sequence ID" value="NC_021471.1"/>
</dbReference>
<protein>
    <submittedName>
        <fullName evidence="1">Uncharacterized protein</fullName>
    </submittedName>
</protein>
<reference evidence="1 2" key="1">
    <citation type="journal article" date="2013" name="Proc. Natl. Acad. Sci. U.S.A.">
        <title>Structure of the archaeal head-tailed virus HSTV-1 completes the HK97 fold story.</title>
        <authorList>
            <person name="Pietila M.K."/>
            <person name="Laurinmaki P."/>
            <person name="Russell D.A."/>
            <person name="Ko C.C."/>
            <person name="Jacobs-Sera D."/>
            <person name="Hendrix R.W."/>
            <person name="Bamford D.H."/>
            <person name="Butcher S.J."/>
        </authorList>
    </citation>
    <scope>NUCLEOTIDE SEQUENCE [LARGE SCALE GENOMIC DNA]</scope>
</reference>
<sequence>MATTDNREYANTELLAMDEQTARETLTVNQYERWEKLTSLHEQADETRERWAEEEQRVAEITVQADMEQLGTRVDVFGNDLLVHIDSEDRHLTQAAGKLEDLREEYEDTDPEDLDAIPQADRDAMLGHLQTMLDAVIVEWEGARWANLREDQRADILADAAEKWGLDGIMLAWVDIAAAVNEDRQDRMEVVDSFQ</sequence>
<gene>
    <name evidence="1" type="primary">23</name>
    <name evidence="1" type="ORF">HSTV1_23</name>
</gene>
<dbReference type="Proteomes" id="UP000014319">
    <property type="component" value="Genome"/>
</dbReference>
<organism evidence="1 2">
    <name type="scientific">Haloarcula sinaiiensis tailed virus 1</name>
    <dbReference type="NCBI Taxonomy" id="1262530"/>
    <lineage>
        <taxon>Viruses</taxon>
        <taxon>Duplodnaviria</taxon>
        <taxon>Heunggongvirae</taxon>
        <taxon>Uroviricota</taxon>
        <taxon>Caudoviricetes</taxon>
        <taxon>Kirjokansivirales</taxon>
        <taxon>Shortaselviridae</taxon>
        <taxon>Lonfivirus</taxon>
        <taxon>Lonfivirus codicilli</taxon>
        <taxon>Lonfivirus HSTV1</taxon>
    </lineage>
</organism>
<evidence type="ECO:0000313" key="1">
    <source>
        <dbReference type="EMBL" id="AGC34568.1"/>
    </source>
</evidence>
<proteinExistence type="predicted"/>
<accession>R9QT38</accession>